<keyword evidence="2" id="KW-1185">Reference proteome</keyword>
<evidence type="ECO:0000313" key="1">
    <source>
        <dbReference type="EMBL" id="KAK4364595.1"/>
    </source>
</evidence>
<proteinExistence type="predicted"/>
<dbReference type="AlphaFoldDB" id="A0AAE1S7A9"/>
<gene>
    <name evidence="1" type="ORF">RND71_015953</name>
</gene>
<reference evidence="1" key="1">
    <citation type="submission" date="2023-12" db="EMBL/GenBank/DDBJ databases">
        <title>Genome assembly of Anisodus tanguticus.</title>
        <authorList>
            <person name="Wang Y.-J."/>
        </authorList>
    </citation>
    <scope>NUCLEOTIDE SEQUENCE</scope>
    <source>
        <strain evidence="1">KB-2021</strain>
        <tissue evidence="1">Leaf</tissue>
    </source>
</reference>
<evidence type="ECO:0000313" key="2">
    <source>
        <dbReference type="Proteomes" id="UP001291623"/>
    </source>
</evidence>
<comment type="caution">
    <text evidence="1">The sequence shown here is derived from an EMBL/GenBank/DDBJ whole genome shotgun (WGS) entry which is preliminary data.</text>
</comment>
<protein>
    <submittedName>
        <fullName evidence="1">Uncharacterized protein</fullName>
    </submittedName>
</protein>
<dbReference type="EMBL" id="JAVYJV010000008">
    <property type="protein sequence ID" value="KAK4364595.1"/>
    <property type="molecule type" value="Genomic_DNA"/>
</dbReference>
<accession>A0AAE1S7A9</accession>
<name>A0AAE1S7A9_9SOLA</name>
<organism evidence="1 2">
    <name type="scientific">Anisodus tanguticus</name>
    <dbReference type="NCBI Taxonomy" id="243964"/>
    <lineage>
        <taxon>Eukaryota</taxon>
        <taxon>Viridiplantae</taxon>
        <taxon>Streptophyta</taxon>
        <taxon>Embryophyta</taxon>
        <taxon>Tracheophyta</taxon>
        <taxon>Spermatophyta</taxon>
        <taxon>Magnoliopsida</taxon>
        <taxon>eudicotyledons</taxon>
        <taxon>Gunneridae</taxon>
        <taxon>Pentapetalae</taxon>
        <taxon>asterids</taxon>
        <taxon>lamiids</taxon>
        <taxon>Solanales</taxon>
        <taxon>Solanaceae</taxon>
        <taxon>Solanoideae</taxon>
        <taxon>Hyoscyameae</taxon>
        <taxon>Anisodus</taxon>
    </lineage>
</organism>
<dbReference type="Proteomes" id="UP001291623">
    <property type="component" value="Unassembled WGS sequence"/>
</dbReference>
<sequence length="207" mass="23590">MEVYAVYIQHSGEWNSENNFVNFVGDRVVMKYSYSNCETDSELNIVEIKFIPKDGLPPILIYNDTGVEADYDAYTIDMLEFDNDEIESENDEGSPDATENDDCVIIDNILRQSVAVDQVYINKKIIVSVMKNYALSKKFQFKVKRSSATSKALAGVLDKVDDTMKLRQQETCNEVHGAWQNIQQYVEEKYACITEHDGKNLSNTVIP</sequence>